<dbReference type="OrthoDB" id="7198507at2"/>
<proteinExistence type="inferred from homology"/>
<accession>F2IW60</accession>
<reference evidence="17 18" key="1">
    <citation type="journal article" date="2011" name="J. Bacteriol.">
        <title>Complete genome sequence of Polymorphum gilvum SL003B-26A1T, a crude oil-degrading bacterium from oil-polluted saline soil.</title>
        <authorList>
            <person name="Li S.G."/>
            <person name="Tang Y.Q."/>
            <person name="Nie Y."/>
            <person name="Cai M."/>
            <person name="Wu X.L."/>
        </authorList>
    </citation>
    <scope>NUCLEOTIDE SEQUENCE [LARGE SCALE GENOMIC DNA]</scope>
    <source>
        <strain evidence="18">LMG 25793 / CGMCC 1.9160 / SL003B-26A1</strain>
    </source>
</reference>
<dbReference type="HOGENOM" id="CLU_038343_4_0_5"/>
<evidence type="ECO:0000313" key="17">
    <source>
        <dbReference type="EMBL" id="ADZ71445.1"/>
    </source>
</evidence>
<keyword evidence="14" id="KW-0449">Lipoprotein</keyword>
<dbReference type="RefSeq" id="WP_013653758.1">
    <property type="nucleotide sequence ID" value="NC_015259.1"/>
</dbReference>
<evidence type="ECO:0000259" key="16">
    <source>
        <dbReference type="Pfam" id="PF22461"/>
    </source>
</evidence>
<organism evidence="17 18">
    <name type="scientific">Polymorphum gilvum (strain LMG 25793 / CGMCC 1.9160 / SL003B-26A1)</name>
    <dbReference type="NCBI Taxonomy" id="991905"/>
    <lineage>
        <taxon>Bacteria</taxon>
        <taxon>Pseudomonadati</taxon>
        <taxon>Pseudomonadota</taxon>
        <taxon>Alphaproteobacteria</taxon>
        <taxon>Rhodobacterales</taxon>
        <taxon>Paracoccaceae</taxon>
        <taxon>Polymorphum</taxon>
    </lineage>
</organism>
<keyword evidence="4" id="KW-1134">Transmembrane beta strand</keyword>
<dbReference type="Gene3D" id="3.30.1950.10">
    <property type="entry name" value="wza like domain"/>
    <property type="match status" value="1"/>
</dbReference>
<dbReference type="PANTHER" id="PTHR33619">
    <property type="entry name" value="POLYSACCHARIDE EXPORT PROTEIN GFCE-RELATED"/>
    <property type="match status" value="1"/>
</dbReference>
<dbReference type="AlphaFoldDB" id="F2IW60"/>
<keyword evidence="9" id="KW-0406">Ion transport</keyword>
<comment type="subcellular location">
    <subcellularLocation>
        <location evidence="1">Cell outer membrane</location>
        <topology evidence="1">Multi-pass membrane protein</topology>
    </subcellularLocation>
</comment>
<evidence type="ECO:0000256" key="14">
    <source>
        <dbReference type="ARBA" id="ARBA00023288"/>
    </source>
</evidence>
<evidence type="ECO:0000256" key="2">
    <source>
        <dbReference type="ARBA" id="ARBA00009450"/>
    </source>
</evidence>
<dbReference type="STRING" id="991905.SL003B_3022"/>
<name>F2IW60_POLGS</name>
<dbReference type="InterPro" id="IPR049712">
    <property type="entry name" value="Poly_export"/>
</dbReference>
<dbReference type="Pfam" id="PF22461">
    <property type="entry name" value="SLBB_2"/>
    <property type="match status" value="1"/>
</dbReference>
<dbReference type="GO" id="GO:0015288">
    <property type="term" value="F:porin activity"/>
    <property type="evidence" value="ECO:0007669"/>
    <property type="project" value="UniProtKB-KW"/>
</dbReference>
<keyword evidence="12" id="KW-0564">Palmitate</keyword>
<dbReference type="Proteomes" id="UP000008130">
    <property type="component" value="Chromosome"/>
</dbReference>
<evidence type="ECO:0000256" key="10">
    <source>
        <dbReference type="ARBA" id="ARBA00023114"/>
    </source>
</evidence>
<evidence type="ECO:0000256" key="12">
    <source>
        <dbReference type="ARBA" id="ARBA00023139"/>
    </source>
</evidence>
<keyword evidence="10" id="KW-0626">Porin</keyword>
<dbReference type="KEGG" id="pgv:SL003B_3022"/>
<evidence type="ECO:0000313" key="18">
    <source>
        <dbReference type="Proteomes" id="UP000008130"/>
    </source>
</evidence>
<dbReference type="GO" id="GO:0006811">
    <property type="term" value="P:monoatomic ion transport"/>
    <property type="evidence" value="ECO:0007669"/>
    <property type="project" value="UniProtKB-KW"/>
</dbReference>
<feature type="domain" description="Polysaccharide export protein N-terminal" evidence="15">
    <location>
        <begin position="88"/>
        <end position="174"/>
    </location>
</feature>
<evidence type="ECO:0000256" key="1">
    <source>
        <dbReference type="ARBA" id="ARBA00004571"/>
    </source>
</evidence>
<dbReference type="InterPro" id="IPR054765">
    <property type="entry name" value="SLBB_dom"/>
</dbReference>
<keyword evidence="11" id="KW-0472">Membrane</keyword>
<dbReference type="PROSITE" id="PS51257">
    <property type="entry name" value="PROKAR_LIPOPROTEIN"/>
    <property type="match status" value="1"/>
</dbReference>
<keyword evidence="7" id="KW-0732">Signal</keyword>
<sequence>MDIPFFRILLMCSTAMVAGCETLPRSGPDHGAIQAQATDSIVEKTGDAQRSAMAYAFLDLTPHVLSYVKDPGIGSLNRSFGGGRGGAPEILVGVGDVIQVTIFESAAGGLFIPADAGSRPGNFVNLPQQTVDKRGYISVPYAGQILAAGRSLPQIQTEIEAKLANRAIEPQAVVAFIERNATSAAVVGEVNAPNKLDINESGDRILDLISRAGGLKYPGYESFITLQRGGRSAKVYFNAIIANPQENIYVAPGDTLYVDREQRSFQAFGASGLSGEFKFDQEELTLAQGVGKAGGLLDSRADPGQVFVYRLESRTALEEMGIDSTRFDPSAKQIPTIYRTNFRDPSGYFLAQKFKLRSEDIVYISNADSVELVKFLTVLNSVTSTVSGVSGDARFTRNHAVSLSKGFNVTLDE</sequence>
<comment type="similarity">
    <text evidence="2">Belongs to the BexD/CtrA/VexA family.</text>
</comment>
<evidence type="ECO:0000256" key="11">
    <source>
        <dbReference type="ARBA" id="ARBA00023136"/>
    </source>
</evidence>
<dbReference type="Pfam" id="PF02563">
    <property type="entry name" value="Poly_export"/>
    <property type="match status" value="1"/>
</dbReference>
<dbReference type="eggNOG" id="COG1596">
    <property type="taxonomic scope" value="Bacteria"/>
</dbReference>
<keyword evidence="8" id="KW-0625">Polysaccharide transport</keyword>
<dbReference type="EMBL" id="CP002568">
    <property type="protein sequence ID" value="ADZ71445.1"/>
    <property type="molecule type" value="Genomic_DNA"/>
</dbReference>
<dbReference type="Gene3D" id="3.10.560.10">
    <property type="entry name" value="Outer membrane lipoprotein wza domain like"/>
    <property type="match status" value="2"/>
</dbReference>
<feature type="domain" description="SLBB" evidence="16">
    <location>
        <begin position="184"/>
        <end position="258"/>
    </location>
</feature>
<dbReference type="PATRIC" id="fig|991905.3.peg.3104"/>
<evidence type="ECO:0000256" key="3">
    <source>
        <dbReference type="ARBA" id="ARBA00022448"/>
    </source>
</evidence>
<protein>
    <submittedName>
        <fullName evidence="17">Exopolysaccharide export protein</fullName>
    </submittedName>
</protein>
<evidence type="ECO:0000256" key="8">
    <source>
        <dbReference type="ARBA" id="ARBA00023047"/>
    </source>
</evidence>
<evidence type="ECO:0000256" key="4">
    <source>
        <dbReference type="ARBA" id="ARBA00022452"/>
    </source>
</evidence>
<keyword evidence="13" id="KW-0998">Cell outer membrane</keyword>
<evidence type="ECO:0000259" key="15">
    <source>
        <dbReference type="Pfam" id="PF02563"/>
    </source>
</evidence>
<gene>
    <name evidence="17" type="primary">pssN</name>
    <name evidence="17" type="ordered locus">SL003B_3022</name>
</gene>
<evidence type="ECO:0000256" key="9">
    <source>
        <dbReference type="ARBA" id="ARBA00023065"/>
    </source>
</evidence>
<keyword evidence="5" id="KW-0762">Sugar transport</keyword>
<dbReference type="GO" id="GO:0009279">
    <property type="term" value="C:cell outer membrane"/>
    <property type="evidence" value="ECO:0007669"/>
    <property type="project" value="UniProtKB-SubCell"/>
</dbReference>
<keyword evidence="3" id="KW-0813">Transport</keyword>
<evidence type="ECO:0000256" key="5">
    <source>
        <dbReference type="ARBA" id="ARBA00022597"/>
    </source>
</evidence>
<evidence type="ECO:0000256" key="13">
    <source>
        <dbReference type="ARBA" id="ARBA00023237"/>
    </source>
</evidence>
<dbReference type="GO" id="GO:0015159">
    <property type="term" value="F:polysaccharide transmembrane transporter activity"/>
    <property type="evidence" value="ECO:0007669"/>
    <property type="project" value="InterPro"/>
</dbReference>
<dbReference type="GO" id="GO:0046930">
    <property type="term" value="C:pore complex"/>
    <property type="evidence" value="ECO:0007669"/>
    <property type="project" value="UniProtKB-KW"/>
</dbReference>
<dbReference type="PANTHER" id="PTHR33619:SF3">
    <property type="entry name" value="POLYSACCHARIDE EXPORT PROTEIN GFCE-RELATED"/>
    <property type="match status" value="1"/>
</dbReference>
<keyword evidence="18" id="KW-1185">Reference proteome</keyword>
<dbReference type="InterPro" id="IPR003715">
    <property type="entry name" value="Poly_export_N"/>
</dbReference>
<evidence type="ECO:0000256" key="7">
    <source>
        <dbReference type="ARBA" id="ARBA00022729"/>
    </source>
</evidence>
<evidence type="ECO:0000256" key="6">
    <source>
        <dbReference type="ARBA" id="ARBA00022692"/>
    </source>
</evidence>
<keyword evidence="6" id="KW-0812">Transmembrane</keyword>